<feature type="domain" description="ABC transporter" evidence="6">
    <location>
        <begin position="5"/>
        <end position="237"/>
    </location>
</feature>
<evidence type="ECO:0000256" key="1">
    <source>
        <dbReference type="ARBA" id="ARBA00005417"/>
    </source>
</evidence>
<name>A0ABU0JG86_9HYPH</name>
<keyword evidence="8" id="KW-1185">Reference proteome</keyword>
<evidence type="ECO:0000313" key="7">
    <source>
        <dbReference type="EMBL" id="MDQ0473302.1"/>
    </source>
</evidence>
<dbReference type="Proteomes" id="UP001242480">
    <property type="component" value="Unassembled WGS sequence"/>
</dbReference>
<dbReference type="PANTHER" id="PTHR43820">
    <property type="entry name" value="HIGH-AFFINITY BRANCHED-CHAIN AMINO ACID TRANSPORT ATP-BINDING PROTEIN LIVF"/>
    <property type="match status" value="1"/>
</dbReference>
<protein>
    <submittedName>
        <fullName evidence="7">Branched-chain amino acid transport system ATP-binding protein</fullName>
    </submittedName>
</protein>
<accession>A0ABU0JG86</accession>
<keyword evidence="5" id="KW-0029">Amino-acid transport</keyword>
<gene>
    <name evidence="7" type="ORF">QO011_006336</name>
</gene>
<evidence type="ECO:0000313" key="8">
    <source>
        <dbReference type="Proteomes" id="UP001242480"/>
    </source>
</evidence>
<comment type="similarity">
    <text evidence="1">Belongs to the ABC transporter superfamily.</text>
</comment>
<dbReference type="InterPro" id="IPR003593">
    <property type="entry name" value="AAA+_ATPase"/>
</dbReference>
<reference evidence="7 8" key="1">
    <citation type="submission" date="2023-07" db="EMBL/GenBank/DDBJ databases">
        <title>Genomic Encyclopedia of Type Strains, Phase IV (KMG-IV): sequencing the most valuable type-strain genomes for metagenomic binning, comparative biology and taxonomic classification.</title>
        <authorList>
            <person name="Goeker M."/>
        </authorList>
    </citation>
    <scope>NUCLEOTIDE SEQUENCE [LARGE SCALE GENOMIC DNA]</scope>
    <source>
        <strain evidence="7 8">DSM 19619</strain>
    </source>
</reference>
<keyword evidence="4 7" id="KW-0067">ATP-binding</keyword>
<organism evidence="7 8">
    <name type="scientific">Labrys wisconsinensis</name>
    <dbReference type="NCBI Taxonomy" id="425677"/>
    <lineage>
        <taxon>Bacteria</taxon>
        <taxon>Pseudomonadati</taxon>
        <taxon>Pseudomonadota</taxon>
        <taxon>Alphaproteobacteria</taxon>
        <taxon>Hyphomicrobiales</taxon>
        <taxon>Xanthobacteraceae</taxon>
        <taxon>Labrys</taxon>
    </lineage>
</organism>
<evidence type="ECO:0000256" key="4">
    <source>
        <dbReference type="ARBA" id="ARBA00022840"/>
    </source>
</evidence>
<evidence type="ECO:0000256" key="2">
    <source>
        <dbReference type="ARBA" id="ARBA00022448"/>
    </source>
</evidence>
<evidence type="ECO:0000259" key="6">
    <source>
        <dbReference type="PROSITE" id="PS50893"/>
    </source>
</evidence>
<comment type="caution">
    <text evidence="7">The sequence shown here is derived from an EMBL/GenBank/DDBJ whole genome shotgun (WGS) entry which is preliminary data.</text>
</comment>
<dbReference type="CDD" id="cd03224">
    <property type="entry name" value="ABC_TM1139_LivF_branched"/>
    <property type="match status" value="1"/>
</dbReference>
<sequence>MSALLEVENLSAGYGRVGVLHGLTLAAGHFGNVGLFGPNGHGKTTLLRAVSGLLRPTGGRIRFAGEDIIGRRPRDIVALGLIHVPQGNRLFPNLTIGECLTLGAHSPHARPHEAENREKVLKIFPKLGERWRQRVRTLSGGERQMVSIGTALMSHPSLLILDEPTLGLAPKVKDELCAAVLDISRGGVPLIVVEQDVEFLLELSGHLYLVNHGEVAAEIKPGESMDHGEIMRMYFGHERQP</sequence>
<keyword evidence="2" id="KW-0813">Transport</keyword>
<dbReference type="PROSITE" id="PS00211">
    <property type="entry name" value="ABC_TRANSPORTER_1"/>
    <property type="match status" value="1"/>
</dbReference>
<dbReference type="PROSITE" id="PS50893">
    <property type="entry name" value="ABC_TRANSPORTER_2"/>
    <property type="match status" value="1"/>
</dbReference>
<proteinExistence type="inferred from homology"/>
<keyword evidence="3" id="KW-0547">Nucleotide-binding</keyword>
<dbReference type="InterPro" id="IPR027417">
    <property type="entry name" value="P-loop_NTPase"/>
</dbReference>
<dbReference type="Gene3D" id="3.40.50.300">
    <property type="entry name" value="P-loop containing nucleotide triphosphate hydrolases"/>
    <property type="match status" value="1"/>
</dbReference>
<dbReference type="GO" id="GO:0005524">
    <property type="term" value="F:ATP binding"/>
    <property type="evidence" value="ECO:0007669"/>
    <property type="project" value="UniProtKB-KW"/>
</dbReference>
<dbReference type="PANTHER" id="PTHR43820:SF4">
    <property type="entry name" value="HIGH-AFFINITY BRANCHED-CHAIN AMINO ACID TRANSPORT ATP-BINDING PROTEIN LIVF"/>
    <property type="match status" value="1"/>
</dbReference>
<dbReference type="Pfam" id="PF00005">
    <property type="entry name" value="ABC_tran"/>
    <property type="match status" value="1"/>
</dbReference>
<evidence type="ECO:0000256" key="3">
    <source>
        <dbReference type="ARBA" id="ARBA00022741"/>
    </source>
</evidence>
<dbReference type="InterPro" id="IPR003439">
    <property type="entry name" value="ABC_transporter-like_ATP-bd"/>
</dbReference>
<evidence type="ECO:0000256" key="5">
    <source>
        <dbReference type="ARBA" id="ARBA00022970"/>
    </source>
</evidence>
<dbReference type="SUPFAM" id="SSF52540">
    <property type="entry name" value="P-loop containing nucleoside triphosphate hydrolases"/>
    <property type="match status" value="1"/>
</dbReference>
<dbReference type="RefSeq" id="WP_307281382.1">
    <property type="nucleotide sequence ID" value="NZ_JAUSVX010000015.1"/>
</dbReference>
<dbReference type="EMBL" id="JAUSVX010000015">
    <property type="protein sequence ID" value="MDQ0473302.1"/>
    <property type="molecule type" value="Genomic_DNA"/>
</dbReference>
<dbReference type="SMART" id="SM00382">
    <property type="entry name" value="AAA"/>
    <property type="match status" value="1"/>
</dbReference>
<dbReference type="InterPro" id="IPR052156">
    <property type="entry name" value="BCAA_Transport_ATP-bd_LivF"/>
</dbReference>
<dbReference type="InterPro" id="IPR017871">
    <property type="entry name" value="ABC_transporter-like_CS"/>
</dbReference>